<dbReference type="EMBL" id="LGTZ01003570">
    <property type="protein sequence ID" value="OJD09551.1"/>
    <property type="molecule type" value="Genomic_DNA"/>
</dbReference>
<evidence type="ECO:0000256" key="1">
    <source>
        <dbReference type="SAM" id="MobiDB-lite"/>
    </source>
</evidence>
<feature type="region of interest" description="Disordered" evidence="1">
    <location>
        <begin position="1"/>
        <end position="55"/>
    </location>
</feature>
<proteinExistence type="predicted"/>
<evidence type="ECO:0000313" key="3">
    <source>
        <dbReference type="Proteomes" id="UP000242791"/>
    </source>
</evidence>
<dbReference type="AlphaFoldDB" id="A0A1J9PZX4"/>
<comment type="caution">
    <text evidence="2">The sequence shown here is derived from an EMBL/GenBank/DDBJ whole genome shotgun (WGS) entry which is preliminary data.</text>
</comment>
<name>A0A1J9PZX4_9EURO</name>
<keyword evidence="3" id="KW-1185">Reference proteome</keyword>
<evidence type="ECO:0000313" key="2">
    <source>
        <dbReference type="EMBL" id="OJD09551.1"/>
    </source>
</evidence>
<dbReference type="VEuPathDB" id="FungiDB:ACJ73_10232"/>
<feature type="compositionally biased region" description="Basic and acidic residues" evidence="1">
    <location>
        <begin position="8"/>
        <end position="28"/>
    </location>
</feature>
<organism evidence="2 3">
    <name type="scientific">Blastomyces percursus</name>
    <dbReference type="NCBI Taxonomy" id="1658174"/>
    <lineage>
        <taxon>Eukaryota</taxon>
        <taxon>Fungi</taxon>
        <taxon>Dikarya</taxon>
        <taxon>Ascomycota</taxon>
        <taxon>Pezizomycotina</taxon>
        <taxon>Eurotiomycetes</taxon>
        <taxon>Eurotiomycetidae</taxon>
        <taxon>Onygenales</taxon>
        <taxon>Ajellomycetaceae</taxon>
        <taxon>Blastomyces</taxon>
    </lineage>
</organism>
<accession>A0A1J9PZX4</accession>
<dbReference type="Proteomes" id="UP000242791">
    <property type="component" value="Unassembled WGS sequence"/>
</dbReference>
<sequence length="55" mass="5998">MECSGLGLERRAAGSGRRSMENWTEKEGFPFSPAGAGAGEEYDSEEELKGWTKTL</sequence>
<protein>
    <submittedName>
        <fullName evidence="2">Uncharacterized protein</fullName>
    </submittedName>
</protein>
<reference evidence="2 3" key="1">
    <citation type="submission" date="2015-08" db="EMBL/GenBank/DDBJ databases">
        <title>Emmonsia species relationships and genome sequence.</title>
        <authorList>
            <person name="Cuomo C.A."/>
            <person name="Schwartz I.S."/>
            <person name="Kenyon C."/>
            <person name="De Hoog G.S."/>
            <person name="Govender N.P."/>
            <person name="Botha A."/>
            <person name="Moreno L."/>
            <person name="De Vries M."/>
            <person name="Munoz J.F."/>
            <person name="Stielow J.B."/>
        </authorList>
    </citation>
    <scope>NUCLEOTIDE SEQUENCE [LARGE SCALE GENOMIC DNA]</scope>
    <source>
        <strain evidence="2 3">EI222</strain>
    </source>
</reference>
<gene>
    <name evidence="2" type="ORF">ACJ73_10232</name>
</gene>